<dbReference type="PANTHER" id="PTHR33121">
    <property type="entry name" value="CYCLIC DI-GMP PHOSPHODIESTERASE PDEF"/>
    <property type="match status" value="1"/>
</dbReference>
<feature type="transmembrane region" description="Helical" evidence="1">
    <location>
        <begin position="12"/>
        <end position="32"/>
    </location>
</feature>
<keyword evidence="4" id="KW-1185">Reference proteome</keyword>
<dbReference type="Proteomes" id="UP000017819">
    <property type="component" value="Unassembled WGS sequence"/>
</dbReference>
<dbReference type="InterPro" id="IPR001633">
    <property type="entry name" value="EAL_dom"/>
</dbReference>
<dbReference type="InterPro" id="IPR050706">
    <property type="entry name" value="Cyclic-di-GMP_PDE-like"/>
</dbReference>
<dbReference type="SUPFAM" id="SSF141868">
    <property type="entry name" value="EAL domain-like"/>
    <property type="match status" value="1"/>
</dbReference>
<evidence type="ECO:0000313" key="3">
    <source>
        <dbReference type="EMBL" id="ESR22585.1"/>
    </source>
</evidence>
<dbReference type="Pfam" id="PF00563">
    <property type="entry name" value="EAL"/>
    <property type="match status" value="1"/>
</dbReference>
<proteinExistence type="predicted"/>
<dbReference type="eggNOG" id="COG5001">
    <property type="taxonomic scope" value="Bacteria"/>
</dbReference>
<dbReference type="AlphaFoldDB" id="V4RH18"/>
<evidence type="ECO:0000256" key="1">
    <source>
        <dbReference type="SAM" id="Phobius"/>
    </source>
</evidence>
<dbReference type="RefSeq" id="WP_023433831.1">
    <property type="nucleotide sequence ID" value="NZ_AWXZ01000040.1"/>
</dbReference>
<sequence>MLKRCADIGLAVGRGAVANGLCFAVVVGLTSLENHERTRRETVRHATTAEGVETEEELAAVREAGCSEVQGYLFARPMAAEAARAFLLNGRQRAA</sequence>
<accession>V4RH18</accession>
<keyword evidence="1" id="KW-0472">Membrane</keyword>
<name>V4RH18_9HYPH</name>
<dbReference type="PROSITE" id="PS50883">
    <property type="entry name" value="EAL"/>
    <property type="match status" value="1"/>
</dbReference>
<feature type="domain" description="EAL" evidence="2">
    <location>
        <begin position="1"/>
        <end position="91"/>
    </location>
</feature>
<evidence type="ECO:0000259" key="2">
    <source>
        <dbReference type="PROSITE" id="PS50883"/>
    </source>
</evidence>
<reference evidence="3 4" key="1">
    <citation type="journal article" date="2014" name="Genome Announc.">
        <title>Draft Genome Sequence of Lutibaculum baratangense Strain AMV1T, Isolated from a Mud Volcano in Andamans, India.</title>
        <authorList>
            <person name="Singh A."/>
            <person name="Sreenivas A."/>
            <person name="Sathyanarayana Reddy G."/>
            <person name="Pinnaka A.K."/>
            <person name="Shivaji S."/>
        </authorList>
    </citation>
    <scope>NUCLEOTIDE SEQUENCE [LARGE SCALE GENOMIC DNA]</scope>
    <source>
        <strain evidence="3 4">AMV1</strain>
    </source>
</reference>
<organism evidence="3 4">
    <name type="scientific">Lutibaculum baratangense AMV1</name>
    <dbReference type="NCBI Taxonomy" id="631454"/>
    <lineage>
        <taxon>Bacteria</taxon>
        <taxon>Pseudomonadati</taxon>
        <taxon>Pseudomonadota</taxon>
        <taxon>Alphaproteobacteria</taxon>
        <taxon>Hyphomicrobiales</taxon>
        <taxon>Tepidamorphaceae</taxon>
        <taxon>Lutibaculum</taxon>
    </lineage>
</organism>
<dbReference type="STRING" id="631454.N177_3721"/>
<protein>
    <recommendedName>
        <fullName evidence="2">EAL domain-containing protein</fullName>
    </recommendedName>
</protein>
<dbReference type="GO" id="GO:0071111">
    <property type="term" value="F:cyclic-guanylate-specific phosphodiesterase activity"/>
    <property type="evidence" value="ECO:0007669"/>
    <property type="project" value="InterPro"/>
</dbReference>
<gene>
    <name evidence="3" type="ORF">N177_3721</name>
</gene>
<dbReference type="Gene3D" id="3.20.20.450">
    <property type="entry name" value="EAL domain"/>
    <property type="match status" value="1"/>
</dbReference>
<keyword evidence="1" id="KW-0812">Transmembrane</keyword>
<evidence type="ECO:0000313" key="4">
    <source>
        <dbReference type="Proteomes" id="UP000017819"/>
    </source>
</evidence>
<comment type="caution">
    <text evidence="3">The sequence shown here is derived from an EMBL/GenBank/DDBJ whole genome shotgun (WGS) entry which is preliminary data.</text>
</comment>
<keyword evidence="1" id="KW-1133">Transmembrane helix</keyword>
<dbReference type="EMBL" id="AWXZ01000040">
    <property type="protein sequence ID" value="ESR22585.1"/>
    <property type="molecule type" value="Genomic_DNA"/>
</dbReference>
<dbReference type="PANTHER" id="PTHR33121:SF70">
    <property type="entry name" value="SIGNALING PROTEIN YKOW"/>
    <property type="match status" value="1"/>
</dbReference>
<dbReference type="InterPro" id="IPR035919">
    <property type="entry name" value="EAL_sf"/>
</dbReference>